<dbReference type="Proteomes" id="UP000231990">
    <property type="component" value="Unassembled WGS sequence"/>
</dbReference>
<dbReference type="GO" id="GO:0015074">
    <property type="term" value="P:DNA integration"/>
    <property type="evidence" value="ECO:0007669"/>
    <property type="project" value="InterPro"/>
</dbReference>
<dbReference type="InterPro" id="IPR012337">
    <property type="entry name" value="RNaseH-like_sf"/>
</dbReference>
<dbReference type="PANTHER" id="PTHR46889">
    <property type="entry name" value="TRANSPOSASE INSF FOR INSERTION SEQUENCE IS3B-RELATED"/>
    <property type="match status" value="1"/>
</dbReference>
<dbReference type="Pfam" id="PF01527">
    <property type="entry name" value="HTH_Tnp_1"/>
    <property type="match status" value="1"/>
</dbReference>
<dbReference type="AlphaFoldDB" id="A0A2M9ZSK6"/>
<dbReference type="SUPFAM" id="SSF46689">
    <property type="entry name" value="Homeodomain-like"/>
    <property type="match status" value="1"/>
</dbReference>
<dbReference type="InterPro" id="IPR048020">
    <property type="entry name" value="Transpos_IS3"/>
</dbReference>
<dbReference type="Gene3D" id="1.10.10.60">
    <property type="entry name" value="Homeodomain-like"/>
    <property type="match status" value="1"/>
</dbReference>
<gene>
    <name evidence="2" type="ORF">CH360_02965</name>
    <name evidence="3" type="ORF">CH373_02970</name>
</gene>
<evidence type="ECO:0000313" key="5">
    <source>
        <dbReference type="Proteomes" id="UP000231990"/>
    </source>
</evidence>
<dbReference type="PROSITE" id="PS50994">
    <property type="entry name" value="INTEGRASE"/>
    <property type="match status" value="1"/>
</dbReference>
<dbReference type="Proteomes" id="UP000231962">
    <property type="component" value="Unassembled WGS sequence"/>
</dbReference>
<keyword evidence="4" id="KW-1185">Reference proteome</keyword>
<dbReference type="RefSeq" id="WP_100712454.1">
    <property type="nucleotide sequence ID" value="NZ_NPDY01000001.1"/>
</dbReference>
<evidence type="ECO:0000313" key="2">
    <source>
        <dbReference type="EMBL" id="PJZ71469.1"/>
    </source>
</evidence>
<dbReference type="OrthoDB" id="9813957at2"/>
<dbReference type="PANTHER" id="PTHR46889:SF4">
    <property type="entry name" value="TRANSPOSASE INSO FOR INSERTION SEQUENCE ELEMENT IS911B-RELATED"/>
    <property type="match status" value="1"/>
</dbReference>
<dbReference type="Pfam" id="PF00665">
    <property type="entry name" value="rve"/>
    <property type="match status" value="1"/>
</dbReference>
<dbReference type="Gene3D" id="3.30.420.10">
    <property type="entry name" value="Ribonuclease H-like superfamily/Ribonuclease H"/>
    <property type="match status" value="1"/>
</dbReference>
<dbReference type="EMBL" id="NPDZ01000001">
    <property type="protein sequence ID" value="PJZ75004.1"/>
    <property type="molecule type" value="Genomic_DNA"/>
</dbReference>
<organism evidence="3 5">
    <name type="scientific">Leptospira perolatii</name>
    <dbReference type="NCBI Taxonomy" id="2023191"/>
    <lineage>
        <taxon>Bacteria</taxon>
        <taxon>Pseudomonadati</taxon>
        <taxon>Spirochaetota</taxon>
        <taxon>Spirochaetia</taxon>
        <taxon>Leptospirales</taxon>
        <taxon>Leptospiraceae</taxon>
        <taxon>Leptospira</taxon>
    </lineage>
</organism>
<evidence type="ECO:0000259" key="1">
    <source>
        <dbReference type="PROSITE" id="PS50994"/>
    </source>
</evidence>
<dbReference type="SUPFAM" id="SSF53098">
    <property type="entry name" value="Ribonuclease H-like"/>
    <property type="match status" value="1"/>
</dbReference>
<dbReference type="InterPro" id="IPR001584">
    <property type="entry name" value="Integrase_cat-core"/>
</dbReference>
<comment type="caution">
    <text evidence="3">The sequence shown here is derived from an EMBL/GenBank/DDBJ whole genome shotgun (WGS) entry which is preliminary data.</text>
</comment>
<dbReference type="InterPro" id="IPR036397">
    <property type="entry name" value="RNaseH_sf"/>
</dbReference>
<dbReference type="NCBIfam" id="NF033516">
    <property type="entry name" value="transpos_IS3"/>
    <property type="match status" value="1"/>
</dbReference>
<sequence>MSKRGKYSPEFKEQAVRRTLTGSFTIKEVSQSLGVSYFVLRQWKAEYMKKSEDQNPPTDKQLKESEELKRLRKENLKLKEEVAIPKKVCSHAFTGTKSRLEFMETHRTEFRVKSMAEVLEVSRTYYYKFLKRCKTEMDNLDPVVVDFIRKTWLKSKRNYGLVRILREVKKASFPYGARRVRKVMKFCNIRGKQEKRFRIFTTNSDHSERIAPDLVKRDFNAVSKNRRWVSDVTFIRCLSGWFYLCVIIDLYSRKVAGWSLSDKNDSRLVTNTLAKAIELRNPAKGLIFHSDRGSNYCSREVRELLSLNKIRRSNSRKGNCWDNAVAESFFSSLKRELEYNTFHNIAEATSVFFDHIEVFYNRQRSHSFLGFMSPAEFEERIA</sequence>
<evidence type="ECO:0000313" key="3">
    <source>
        <dbReference type="EMBL" id="PJZ75004.1"/>
    </source>
</evidence>
<dbReference type="GO" id="GO:0006313">
    <property type="term" value="P:DNA transposition"/>
    <property type="evidence" value="ECO:0007669"/>
    <property type="project" value="InterPro"/>
</dbReference>
<reference evidence="4 5" key="1">
    <citation type="submission" date="2017-07" db="EMBL/GenBank/DDBJ databases">
        <title>Leptospira spp. isolated from tropical soils.</title>
        <authorList>
            <person name="Thibeaux R."/>
            <person name="Iraola G."/>
            <person name="Ferres I."/>
            <person name="Bierque E."/>
            <person name="Girault D."/>
            <person name="Soupe-Gilbert M.-E."/>
            <person name="Picardeau M."/>
            <person name="Goarant C."/>
        </authorList>
    </citation>
    <scope>NUCLEOTIDE SEQUENCE [LARGE SCALE GENOMIC DNA]</scope>
    <source>
        <strain evidence="3 5">FH1-B-B1</strain>
        <strain evidence="2 4">FH1-B-C1</strain>
    </source>
</reference>
<accession>A0A2M9ZSK6</accession>
<proteinExistence type="predicted"/>
<name>A0A2M9ZSK6_9LEPT</name>
<dbReference type="GO" id="GO:0004803">
    <property type="term" value="F:transposase activity"/>
    <property type="evidence" value="ECO:0007669"/>
    <property type="project" value="InterPro"/>
</dbReference>
<feature type="domain" description="Integrase catalytic" evidence="1">
    <location>
        <begin position="208"/>
        <end position="382"/>
    </location>
</feature>
<dbReference type="InterPro" id="IPR002514">
    <property type="entry name" value="Transposase_8"/>
</dbReference>
<dbReference type="GO" id="GO:0003677">
    <property type="term" value="F:DNA binding"/>
    <property type="evidence" value="ECO:0007669"/>
    <property type="project" value="InterPro"/>
</dbReference>
<dbReference type="Pfam" id="PF13333">
    <property type="entry name" value="rve_2"/>
    <property type="match status" value="1"/>
</dbReference>
<protein>
    <submittedName>
        <fullName evidence="3">IS3 family transposase</fullName>
    </submittedName>
</protein>
<evidence type="ECO:0000313" key="4">
    <source>
        <dbReference type="Proteomes" id="UP000231962"/>
    </source>
</evidence>
<dbReference type="InterPro" id="IPR050900">
    <property type="entry name" value="Transposase_IS3/IS150/IS904"/>
</dbReference>
<dbReference type="InterPro" id="IPR009057">
    <property type="entry name" value="Homeodomain-like_sf"/>
</dbReference>
<dbReference type="EMBL" id="NPDY01000001">
    <property type="protein sequence ID" value="PJZ71469.1"/>
    <property type="molecule type" value="Genomic_DNA"/>
</dbReference>